<dbReference type="PANTHER" id="PTHR33164">
    <property type="entry name" value="TRANSCRIPTIONAL REGULATOR, MARR FAMILY"/>
    <property type="match status" value="1"/>
</dbReference>
<dbReference type="InterPro" id="IPR036390">
    <property type="entry name" value="WH_DNA-bd_sf"/>
</dbReference>
<dbReference type="EMBL" id="PVTY01000020">
    <property type="protein sequence ID" value="PRZ12574.1"/>
    <property type="molecule type" value="Genomic_DNA"/>
</dbReference>
<dbReference type="Gene3D" id="1.10.10.10">
    <property type="entry name" value="Winged helix-like DNA-binding domain superfamily/Winged helix DNA-binding domain"/>
    <property type="match status" value="1"/>
</dbReference>
<proteinExistence type="predicted"/>
<protein>
    <submittedName>
        <fullName evidence="3">MarR family transcriptional regulator</fullName>
    </submittedName>
</protein>
<dbReference type="InterPro" id="IPR000835">
    <property type="entry name" value="HTH_MarR-typ"/>
</dbReference>
<keyword evidence="4" id="KW-1185">Reference proteome</keyword>
<dbReference type="PANTHER" id="PTHR33164:SF43">
    <property type="entry name" value="HTH-TYPE TRANSCRIPTIONAL REPRESSOR YETL"/>
    <property type="match status" value="1"/>
</dbReference>
<organism evidence="3 4">
    <name type="scientific">Nesterenkonia sandarakina</name>
    <dbReference type="NCBI Taxonomy" id="272918"/>
    <lineage>
        <taxon>Bacteria</taxon>
        <taxon>Bacillati</taxon>
        <taxon>Actinomycetota</taxon>
        <taxon>Actinomycetes</taxon>
        <taxon>Micrococcales</taxon>
        <taxon>Micrococcaceae</taxon>
        <taxon>Nesterenkonia</taxon>
    </lineage>
</organism>
<evidence type="ECO:0000256" key="1">
    <source>
        <dbReference type="SAM" id="Coils"/>
    </source>
</evidence>
<dbReference type="SMART" id="SM00347">
    <property type="entry name" value="HTH_MARR"/>
    <property type="match status" value="1"/>
</dbReference>
<dbReference type="AlphaFoldDB" id="A0A2T0YCS0"/>
<dbReference type="GO" id="GO:0003700">
    <property type="term" value="F:DNA-binding transcription factor activity"/>
    <property type="evidence" value="ECO:0007669"/>
    <property type="project" value="InterPro"/>
</dbReference>
<dbReference type="SUPFAM" id="SSF46785">
    <property type="entry name" value="Winged helix' DNA-binding domain"/>
    <property type="match status" value="1"/>
</dbReference>
<reference evidence="3 4" key="1">
    <citation type="submission" date="2018-03" db="EMBL/GenBank/DDBJ databases">
        <title>Comparative analysis of microorganisms from saline springs in Andes Mountain Range, Colombia.</title>
        <authorList>
            <person name="Rubin E."/>
        </authorList>
    </citation>
    <scope>NUCLEOTIDE SEQUENCE [LARGE SCALE GENOMIC DNA]</scope>
    <source>
        <strain evidence="3 4">CG 35</strain>
    </source>
</reference>
<dbReference type="PROSITE" id="PS50995">
    <property type="entry name" value="HTH_MARR_2"/>
    <property type="match status" value="1"/>
</dbReference>
<feature type="coiled-coil region" evidence="1">
    <location>
        <begin position="44"/>
        <end position="71"/>
    </location>
</feature>
<accession>A0A2T0YCS0</accession>
<evidence type="ECO:0000313" key="4">
    <source>
        <dbReference type="Proteomes" id="UP000238217"/>
    </source>
</evidence>
<evidence type="ECO:0000259" key="2">
    <source>
        <dbReference type="PROSITE" id="PS50995"/>
    </source>
</evidence>
<dbReference type="InterPro" id="IPR036388">
    <property type="entry name" value="WH-like_DNA-bd_sf"/>
</dbReference>
<dbReference type="RefSeq" id="WP_106123929.1">
    <property type="nucleotide sequence ID" value="NZ_PVTY01000020.1"/>
</dbReference>
<dbReference type="Pfam" id="PF12802">
    <property type="entry name" value="MarR_2"/>
    <property type="match status" value="1"/>
</dbReference>
<dbReference type="Proteomes" id="UP000238217">
    <property type="component" value="Unassembled WGS sequence"/>
</dbReference>
<comment type="caution">
    <text evidence="3">The sequence shown here is derived from an EMBL/GenBank/DDBJ whole genome shotgun (WGS) entry which is preliminary data.</text>
</comment>
<keyword evidence="1" id="KW-0175">Coiled coil</keyword>
<name>A0A2T0YCS0_9MICC</name>
<feature type="domain" description="HTH marR-type" evidence="2">
    <location>
        <begin position="34"/>
        <end position="177"/>
    </location>
</feature>
<gene>
    <name evidence="3" type="ORF">BCL67_12018</name>
</gene>
<dbReference type="OrthoDB" id="162531at2"/>
<dbReference type="GO" id="GO:0006950">
    <property type="term" value="P:response to stress"/>
    <property type="evidence" value="ECO:0007669"/>
    <property type="project" value="TreeGrafter"/>
</dbReference>
<evidence type="ECO:0000313" key="3">
    <source>
        <dbReference type="EMBL" id="PRZ12574.1"/>
    </source>
</evidence>
<sequence>MAAGETGSDPVAERLYEVDATDPLERLVDRSNVSSEDVVQIGRLMRALSDLRTAEERLSEASQQYMKLSQLDMRAIHYLIVAENRGTTVTPGMLAAHLEISAASTTKLLNRLEQGGHVTREVHQADRRAFVVRVTPATAEVAMETVGRQQAKRFHSAAALTVEQREVVIGFLQDMTQQLSLEDVAWAKDVKGAEA</sequence>
<dbReference type="InterPro" id="IPR039422">
    <property type="entry name" value="MarR/SlyA-like"/>
</dbReference>